<evidence type="ECO:0000259" key="1">
    <source>
        <dbReference type="Pfam" id="PF07727"/>
    </source>
</evidence>
<dbReference type="InterPro" id="IPR013103">
    <property type="entry name" value="RVT_2"/>
</dbReference>
<comment type="caution">
    <text evidence="2">The sequence shown here is derived from an EMBL/GenBank/DDBJ whole genome shotgun (WGS) entry which is preliminary data.</text>
</comment>
<reference evidence="2 3" key="1">
    <citation type="journal article" date="2022" name="Nat. Plants">
        <title>Genomes of leafy and leafless Platanthera orchids illuminate the evolution of mycoheterotrophy.</title>
        <authorList>
            <person name="Li M.H."/>
            <person name="Liu K.W."/>
            <person name="Li Z."/>
            <person name="Lu H.C."/>
            <person name="Ye Q.L."/>
            <person name="Zhang D."/>
            <person name="Wang J.Y."/>
            <person name="Li Y.F."/>
            <person name="Zhong Z.M."/>
            <person name="Liu X."/>
            <person name="Yu X."/>
            <person name="Liu D.K."/>
            <person name="Tu X.D."/>
            <person name="Liu B."/>
            <person name="Hao Y."/>
            <person name="Liao X.Y."/>
            <person name="Jiang Y.T."/>
            <person name="Sun W.H."/>
            <person name="Chen J."/>
            <person name="Chen Y.Q."/>
            <person name="Ai Y."/>
            <person name="Zhai J.W."/>
            <person name="Wu S.S."/>
            <person name="Zhou Z."/>
            <person name="Hsiao Y.Y."/>
            <person name="Wu W.L."/>
            <person name="Chen Y.Y."/>
            <person name="Lin Y.F."/>
            <person name="Hsu J.L."/>
            <person name="Li C.Y."/>
            <person name="Wang Z.W."/>
            <person name="Zhao X."/>
            <person name="Zhong W.Y."/>
            <person name="Ma X.K."/>
            <person name="Ma L."/>
            <person name="Huang J."/>
            <person name="Chen G.Z."/>
            <person name="Huang M.Z."/>
            <person name="Huang L."/>
            <person name="Peng D.H."/>
            <person name="Luo Y.B."/>
            <person name="Zou S.Q."/>
            <person name="Chen S.P."/>
            <person name="Lan S."/>
            <person name="Tsai W.C."/>
            <person name="Van de Peer Y."/>
            <person name="Liu Z.J."/>
        </authorList>
    </citation>
    <scope>NUCLEOTIDE SEQUENCE [LARGE SCALE GENOMIC DNA]</scope>
    <source>
        <strain evidence="2">Lor287</strain>
    </source>
</reference>
<dbReference type="Proteomes" id="UP001418222">
    <property type="component" value="Unassembled WGS sequence"/>
</dbReference>
<accession>A0AAP0G3W6</accession>
<protein>
    <recommendedName>
        <fullName evidence="1">Reverse transcriptase Ty1/copia-type domain-containing protein</fullName>
    </recommendedName>
</protein>
<dbReference type="CDD" id="cd09272">
    <property type="entry name" value="RNase_HI_RT_Ty1"/>
    <property type="match status" value="1"/>
</dbReference>
<evidence type="ECO:0000313" key="3">
    <source>
        <dbReference type="Proteomes" id="UP001418222"/>
    </source>
</evidence>
<feature type="domain" description="Reverse transcriptase Ty1/copia-type" evidence="1">
    <location>
        <begin position="1"/>
        <end position="55"/>
    </location>
</feature>
<sequence>MKTKFEMSDLGVMSYLLGLQIHQGVDSIFIHQQKYISELLNKFGMQDCKPTSTPMAIGEKLVRNDGAEKVSEEKYRCIVGSLIYLTNNRPDIEHVVSYVSRFVSEPNSIHMMAVKHILCYLHGTCDYGLLYKRNEKVNEELSGYSDSDWAESGDDRKSTSGFVIQLGGNTISWNSRKQKCVALSSTKAEYLAIGEAAKELVWLS</sequence>
<name>A0AAP0G3W6_9ASPA</name>
<gene>
    <name evidence="2" type="ORF">KSP39_PZI013782</name>
</gene>
<keyword evidence="3" id="KW-1185">Reference proteome</keyword>
<dbReference type="EMBL" id="JBBWWQ010000011">
    <property type="protein sequence ID" value="KAK8935927.1"/>
    <property type="molecule type" value="Genomic_DNA"/>
</dbReference>
<organism evidence="2 3">
    <name type="scientific">Platanthera zijinensis</name>
    <dbReference type="NCBI Taxonomy" id="2320716"/>
    <lineage>
        <taxon>Eukaryota</taxon>
        <taxon>Viridiplantae</taxon>
        <taxon>Streptophyta</taxon>
        <taxon>Embryophyta</taxon>
        <taxon>Tracheophyta</taxon>
        <taxon>Spermatophyta</taxon>
        <taxon>Magnoliopsida</taxon>
        <taxon>Liliopsida</taxon>
        <taxon>Asparagales</taxon>
        <taxon>Orchidaceae</taxon>
        <taxon>Orchidoideae</taxon>
        <taxon>Orchideae</taxon>
        <taxon>Orchidinae</taxon>
        <taxon>Platanthera</taxon>
    </lineage>
</organism>
<dbReference type="PANTHER" id="PTHR11439:SF467">
    <property type="entry name" value="INTEGRASE CATALYTIC DOMAIN-CONTAINING PROTEIN"/>
    <property type="match status" value="1"/>
</dbReference>
<proteinExistence type="predicted"/>
<dbReference type="Pfam" id="PF07727">
    <property type="entry name" value="RVT_2"/>
    <property type="match status" value="1"/>
</dbReference>
<dbReference type="PANTHER" id="PTHR11439">
    <property type="entry name" value="GAG-POL-RELATED RETROTRANSPOSON"/>
    <property type="match status" value="1"/>
</dbReference>
<dbReference type="AlphaFoldDB" id="A0AAP0G3W6"/>
<evidence type="ECO:0000313" key="2">
    <source>
        <dbReference type="EMBL" id="KAK8935927.1"/>
    </source>
</evidence>